<feature type="non-terminal residue" evidence="1">
    <location>
        <position position="1"/>
    </location>
</feature>
<proteinExistence type="predicted"/>
<gene>
    <name evidence="1" type="ORF">QU38_02660</name>
</gene>
<comment type="caution">
    <text evidence="1">The sequence shown here is derived from an EMBL/GenBank/DDBJ whole genome shotgun (WGS) entry which is preliminary data.</text>
</comment>
<reference evidence="1 2" key="1">
    <citation type="submission" date="2015-01" db="EMBL/GenBank/DDBJ databases">
        <title>Characterization of Swiss Staphylococcus aureus strains involved in food poisoning.</title>
        <authorList>
            <person name="Crovadore J."/>
            <person name="Chablais R."/>
            <person name="Tonacini J."/>
            <person name="Schnyder B."/>
            <person name="Lefort F."/>
        </authorList>
    </citation>
    <scope>NUCLEOTIDE SEQUENCE [LARGE SCALE GENOMIC DNA]</scope>
    <source>
        <strain evidence="1 2">SA-120</strain>
    </source>
</reference>
<evidence type="ECO:0000313" key="2">
    <source>
        <dbReference type="Proteomes" id="UP000032274"/>
    </source>
</evidence>
<dbReference type="EMBL" id="JXIG01000560">
    <property type="protein sequence ID" value="KIU01077.1"/>
    <property type="molecule type" value="Genomic_DNA"/>
</dbReference>
<sequence>LVSGQEFVADLESRLEADRGLLAGEHHLGDADRLAALIGLGERARPALGLVDLLESVFHRRGERRGLAARRTRPRAGGCLVGLGERGVALEDLGAERQDPIDAHRAAADTVDAAHAEALALPKSMLSPCSRALARR</sequence>
<protein>
    <submittedName>
        <fullName evidence="1">Uncharacterized protein</fullName>
    </submittedName>
</protein>
<name>A0AA40MKN1_STAAU</name>
<dbReference type="Proteomes" id="UP000032274">
    <property type="component" value="Unassembled WGS sequence"/>
</dbReference>
<dbReference type="AlphaFoldDB" id="A0AA40MKN1"/>
<organism evidence="1 2">
    <name type="scientific">Staphylococcus aureus</name>
    <dbReference type="NCBI Taxonomy" id="1280"/>
    <lineage>
        <taxon>Bacteria</taxon>
        <taxon>Bacillati</taxon>
        <taxon>Bacillota</taxon>
        <taxon>Bacilli</taxon>
        <taxon>Bacillales</taxon>
        <taxon>Staphylococcaceae</taxon>
        <taxon>Staphylococcus</taxon>
    </lineage>
</organism>
<accession>A0AA40MKN1</accession>
<evidence type="ECO:0000313" key="1">
    <source>
        <dbReference type="EMBL" id="KIU01077.1"/>
    </source>
</evidence>